<sequence>MRICDSCKSSGGVLVLVKDALSIYTKRILVRDDFEEMVWLYINTKKLGLSRNLILGCVYVPPVNSIFYDDKDINCNITTIESALFSIKQIYTDVIIMGDMNARTGTGVDFVDNDNGAHIPSLEACYDIMRINHIPTEIIPTRHNCDMQSNNFGKQLLDLCCENNVIILNGRITPDTRGNFTYVSPGCASTIDYVIVSPNLFPNISTFSVLETDLSKHFPVFCELKLCSNVKPITTNSSSHIVKYKWKPSFVDQFISNINSAEFIHNLDDVLQKLDTDMETSVKHLNEALLSVGDKSRMRISKQSDHHKQPPWFDTSLIGLKKTKCDRLNLFRITNNQYDLDKYLESKLSFQQAEQECATKKDLHHKSYELCNEKDSVKFWSNVKYLLNKSCEHKPDINIDEWYNHFNNLLNPIVEQSDELSNDHVSDDVNSADYETDITFCDKLNRDITHLEISCAISKLKGGKAAGEDPIPPEFYKYASGQLLPVLYKLFNSIFNSGTFPTSWSTSIFTPYIKKVIGTPPKIIVESP</sequence>
<dbReference type="InterPro" id="IPR036691">
    <property type="entry name" value="Endo/exonu/phosph_ase_sf"/>
</dbReference>
<reference evidence="1 2" key="1">
    <citation type="submission" date="2024-01" db="EMBL/GenBank/DDBJ databases">
        <title>The genome of the rayed Mediterranean limpet Patella caerulea (Linnaeus, 1758).</title>
        <authorList>
            <person name="Anh-Thu Weber A."/>
            <person name="Halstead-Nussloch G."/>
        </authorList>
    </citation>
    <scope>NUCLEOTIDE SEQUENCE [LARGE SCALE GENOMIC DNA]</scope>
    <source>
        <strain evidence="1">AATW-2023a</strain>
        <tissue evidence="1">Whole specimen</tissue>
    </source>
</reference>
<dbReference type="PANTHER" id="PTHR19446">
    <property type="entry name" value="REVERSE TRANSCRIPTASES"/>
    <property type="match status" value="1"/>
</dbReference>
<accession>A0AAN8PGW6</accession>
<dbReference type="AlphaFoldDB" id="A0AAN8PGW6"/>
<dbReference type="Proteomes" id="UP001347796">
    <property type="component" value="Unassembled WGS sequence"/>
</dbReference>
<evidence type="ECO:0008006" key="3">
    <source>
        <dbReference type="Google" id="ProtNLM"/>
    </source>
</evidence>
<organism evidence="1 2">
    <name type="scientific">Patella caerulea</name>
    <name type="common">Rayed Mediterranean limpet</name>
    <dbReference type="NCBI Taxonomy" id="87958"/>
    <lineage>
        <taxon>Eukaryota</taxon>
        <taxon>Metazoa</taxon>
        <taxon>Spiralia</taxon>
        <taxon>Lophotrochozoa</taxon>
        <taxon>Mollusca</taxon>
        <taxon>Gastropoda</taxon>
        <taxon>Patellogastropoda</taxon>
        <taxon>Patelloidea</taxon>
        <taxon>Patellidae</taxon>
        <taxon>Patella</taxon>
    </lineage>
</organism>
<gene>
    <name evidence="1" type="ORF">SNE40_014176</name>
</gene>
<comment type="caution">
    <text evidence="1">The sequence shown here is derived from an EMBL/GenBank/DDBJ whole genome shotgun (WGS) entry which is preliminary data.</text>
</comment>
<protein>
    <recommendedName>
        <fullName evidence="3">Endonuclease/exonuclease/phosphatase domain-containing protein</fullName>
    </recommendedName>
</protein>
<evidence type="ECO:0000313" key="2">
    <source>
        <dbReference type="Proteomes" id="UP001347796"/>
    </source>
</evidence>
<dbReference type="EMBL" id="JAZGQO010000010">
    <property type="protein sequence ID" value="KAK6175784.1"/>
    <property type="molecule type" value="Genomic_DNA"/>
</dbReference>
<name>A0AAN8PGW6_PATCE</name>
<dbReference type="SUPFAM" id="SSF56219">
    <property type="entry name" value="DNase I-like"/>
    <property type="match status" value="1"/>
</dbReference>
<evidence type="ECO:0000313" key="1">
    <source>
        <dbReference type="EMBL" id="KAK6175784.1"/>
    </source>
</evidence>
<keyword evidence="2" id="KW-1185">Reference proteome</keyword>
<dbReference type="Gene3D" id="3.60.10.10">
    <property type="entry name" value="Endonuclease/exonuclease/phosphatase"/>
    <property type="match status" value="1"/>
</dbReference>
<proteinExistence type="predicted"/>